<dbReference type="AlphaFoldDB" id="D8U6Z4"/>
<evidence type="ECO:0000313" key="2">
    <source>
        <dbReference type="EMBL" id="EFJ44598.1"/>
    </source>
</evidence>
<evidence type="ECO:0000313" key="3">
    <source>
        <dbReference type="Proteomes" id="UP000001058"/>
    </source>
</evidence>
<dbReference type="InParanoid" id="D8U6Z4"/>
<proteinExistence type="predicted"/>
<sequence length="487" mass="51601">MLLEEAADWEMSDVSLAAGNPKPPDKQRQPLGDITNLQALQTRPRISRMAAVVERRLMRSAATAAAAVAGHQLAATALEELRTDPLQPAGEASGSRAEPDARMATETVANTDTDGAPQHLDPAGAGTPALLPTKRRRSGPGFEIGAYAHTSSGMKPQQQRQQSKTAAAEPSTWQGMGPAAPPPAPAPLTTAPPPPAHHLGSTVPAEAPIHTAGALALAFLTRAMEDSVLRGFGIAIDDSTLPATALVIFTRPGLPFRLRLAPKTAPAPGPPGAAAAAAAMEVSLEAQRRGLWVKASLDHLQAASRLPAGDISSVQQLEELLYYLSACRMCPGDSNERHLAFAETCGAEGGCRHDGRREGRVVFDGEPSLTTRTLLPKTLRGAECNLLLPPGCSSPCGSCKAASRYLDTRVWRFLKAKEGKIGLFKLVKAGLLAAGRQSRDHGGVLGQRRARRLLKKKRHAQLIAKESIVGKMTKTKKTTMMITKKKK</sequence>
<accession>D8U6Z4</accession>
<feature type="compositionally biased region" description="Polar residues" evidence="1">
    <location>
        <begin position="149"/>
        <end position="165"/>
    </location>
</feature>
<reference evidence="2 3" key="1">
    <citation type="journal article" date="2010" name="Science">
        <title>Genomic analysis of organismal complexity in the multicellular green alga Volvox carteri.</title>
        <authorList>
            <person name="Prochnik S.E."/>
            <person name="Umen J."/>
            <person name="Nedelcu A.M."/>
            <person name="Hallmann A."/>
            <person name="Miller S.M."/>
            <person name="Nishii I."/>
            <person name="Ferris P."/>
            <person name="Kuo A."/>
            <person name="Mitros T."/>
            <person name="Fritz-Laylin L.K."/>
            <person name="Hellsten U."/>
            <person name="Chapman J."/>
            <person name="Simakov O."/>
            <person name="Rensing S.A."/>
            <person name="Terry A."/>
            <person name="Pangilinan J."/>
            <person name="Kapitonov V."/>
            <person name="Jurka J."/>
            <person name="Salamov A."/>
            <person name="Shapiro H."/>
            <person name="Schmutz J."/>
            <person name="Grimwood J."/>
            <person name="Lindquist E."/>
            <person name="Lucas S."/>
            <person name="Grigoriev I.V."/>
            <person name="Schmitt R."/>
            <person name="Kirk D."/>
            <person name="Rokhsar D.S."/>
        </authorList>
    </citation>
    <scope>NUCLEOTIDE SEQUENCE [LARGE SCALE GENOMIC DNA]</scope>
    <source>
        <strain evidence="3">f. Nagariensis / Eve</strain>
    </source>
</reference>
<feature type="compositionally biased region" description="Pro residues" evidence="1">
    <location>
        <begin position="179"/>
        <end position="196"/>
    </location>
</feature>
<keyword evidence="3" id="KW-1185">Reference proteome</keyword>
<feature type="compositionally biased region" description="Acidic residues" evidence="1">
    <location>
        <begin position="1"/>
        <end position="11"/>
    </location>
</feature>
<dbReference type="EMBL" id="GL378363">
    <property type="protein sequence ID" value="EFJ44598.1"/>
    <property type="molecule type" value="Genomic_DNA"/>
</dbReference>
<gene>
    <name evidence="2" type="ORF">VOLCADRAFT_95240</name>
</gene>
<dbReference type="Proteomes" id="UP000001058">
    <property type="component" value="Unassembled WGS sequence"/>
</dbReference>
<name>D8U6Z4_VOLCA</name>
<protein>
    <submittedName>
        <fullName evidence="2">Uncharacterized protein</fullName>
    </submittedName>
</protein>
<feature type="region of interest" description="Disordered" evidence="1">
    <location>
        <begin position="82"/>
        <end position="203"/>
    </location>
</feature>
<dbReference type="KEGG" id="vcn:VOLCADRAFT_95240"/>
<feature type="region of interest" description="Disordered" evidence="1">
    <location>
        <begin position="1"/>
        <end position="32"/>
    </location>
</feature>
<dbReference type="RefSeq" id="XP_002954448.1">
    <property type="nucleotide sequence ID" value="XM_002954402.1"/>
</dbReference>
<dbReference type="GeneID" id="9624593"/>
<evidence type="ECO:0000256" key="1">
    <source>
        <dbReference type="SAM" id="MobiDB-lite"/>
    </source>
</evidence>
<organism evidence="3">
    <name type="scientific">Volvox carteri f. nagariensis</name>
    <dbReference type="NCBI Taxonomy" id="3068"/>
    <lineage>
        <taxon>Eukaryota</taxon>
        <taxon>Viridiplantae</taxon>
        <taxon>Chlorophyta</taxon>
        <taxon>core chlorophytes</taxon>
        <taxon>Chlorophyceae</taxon>
        <taxon>CS clade</taxon>
        <taxon>Chlamydomonadales</taxon>
        <taxon>Volvocaceae</taxon>
        <taxon>Volvox</taxon>
    </lineage>
</organism>